<feature type="region of interest" description="Disordered" evidence="1">
    <location>
        <begin position="71"/>
        <end position="152"/>
    </location>
</feature>
<proteinExistence type="predicted"/>
<protein>
    <submittedName>
        <fullName evidence="2">Uncharacterized protein</fullName>
    </submittedName>
</protein>
<evidence type="ECO:0000313" key="3">
    <source>
        <dbReference type="Proteomes" id="UP000289738"/>
    </source>
</evidence>
<dbReference type="AlphaFoldDB" id="A0A444YQU0"/>
<dbReference type="EMBL" id="SDMP01000016">
    <property type="protein sequence ID" value="RYR04248.1"/>
    <property type="molecule type" value="Genomic_DNA"/>
</dbReference>
<sequence length="152" mass="16498">MVVDLGETLCSWMPCVHVCVVLAKAGKYPDEFCHKWLTIDAYNDTYAFHLNPIPGQAMWEKSPFNRLQAPKFKKMPGASKKKCRKDADEGPEKAHTKRNCSKRKAEEAAAAAAKGGNSNPTVPTTAAPVVNPAHAIPPADVPYQVGAPNDNL</sequence>
<accession>A0A444YQU0</accession>
<comment type="caution">
    <text evidence="2">The sequence shown here is derived from an EMBL/GenBank/DDBJ whole genome shotgun (WGS) entry which is preliminary data.</text>
</comment>
<organism evidence="2 3">
    <name type="scientific">Arachis hypogaea</name>
    <name type="common">Peanut</name>
    <dbReference type="NCBI Taxonomy" id="3818"/>
    <lineage>
        <taxon>Eukaryota</taxon>
        <taxon>Viridiplantae</taxon>
        <taxon>Streptophyta</taxon>
        <taxon>Embryophyta</taxon>
        <taxon>Tracheophyta</taxon>
        <taxon>Spermatophyta</taxon>
        <taxon>Magnoliopsida</taxon>
        <taxon>eudicotyledons</taxon>
        <taxon>Gunneridae</taxon>
        <taxon>Pentapetalae</taxon>
        <taxon>rosids</taxon>
        <taxon>fabids</taxon>
        <taxon>Fabales</taxon>
        <taxon>Fabaceae</taxon>
        <taxon>Papilionoideae</taxon>
        <taxon>50 kb inversion clade</taxon>
        <taxon>dalbergioids sensu lato</taxon>
        <taxon>Dalbergieae</taxon>
        <taxon>Pterocarpus clade</taxon>
        <taxon>Arachis</taxon>
    </lineage>
</organism>
<keyword evidence="3" id="KW-1185">Reference proteome</keyword>
<evidence type="ECO:0000313" key="2">
    <source>
        <dbReference type="EMBL" id="RYR04248.1"/>
    </source>
</evidence>
<gene>
    <name evidence="2" type="ORF">Ahy_B06g083886</name>
</gene>
<name>A0A444YQU0_ARAHY</name>
<evidence type="ECO:0000256" key="1">
    <source>
        <dbReference type="SAM" id="MobiDB-lite"/>
    </source>
</evidence>
<feature type="compositionally biased region" description="Basic residues" evidence="1">
    <location>
        <begin position="71"/>
        <end position="84"/>
    </location>
</feature>
<reference evidence="2 3" key="1">
    <citation type="submission" date="2019-01" db="EMBL/GenBank/DDBJ databases">
        <title>Sequencing of cultivated peanut Arachis hypogaea provides insights into genome evolution and oil improvement.</title>
        <authorList>
            <person name="Chen X."/>
        </authorList>
    </citation>
    <scope>NUCLEOTIDE SEQUENCE [LARGE SCALE GENOMIC DNA]</scope>
    <source>
        <strain evidence="3">cv. Fuhuasheng</strain>
        <tissue evidence="2">Leaves</tissue>
    </source>
</reference>
<feature type="compositionally biased region" description="Basic and acidic residues" evidence="1">
    <location>
        <begin position="85"/>
        <end position="94"/>
    </location>
</feature>
<dbReference type="Proteomes" id="UP000289738">
    <property type="component" value="Chromosome B06"/>
</dbReference>